<dbReference type="PANTHER" id="PTHR34115">
    <property type="entry name" value="PROTEIN, PUTATIVE-RELATED"/>
    <property type="match status" value="1"/>
</dbReference>
<proteinExistence type="predicted"/>
<keyword evidence="2" id="KW-1133">Transmembrane helix</keyword>
<evidence type="ECO:0000256" key="2">
    <source>
        <dbReference type="SAM" id="Phobius"/>
    </source>
</evidence>
<dbReference type="OrthoDB" id="1730662at2759"/>
<feature type="transmembrane region" description="Helical" evidence="2">
    <location>
        <begin position="71"/>
        <end position="87"/>
    </location>
</feature>
<feature type="compositionally biased region" description="Low complexity" evidence="1">
    <location>
        <begin position="162"/>
        <end position="172"/>
    </location>
</feature>
<keyword evidence="2" id="KW-0472">Membrane</keyword>
<dbReference type="Proteomes" id="UP000288805">
    <property type="component" value="Unassembled WGS sequence"/>
</dbReference>
<reference evidence="3 5" key="1">
    <citation type="journal article" date="2018" name="PLoS Genet.">
        <title>Population sequencing reveals clonal diversity and ancestral inbreeding in the grapevine cultivar Chardonnay.</title>
        <authorList>
            <person name="Roach M.J."/>
            <person name="Johnson D.L."/>
            <person name="Bohlmann J."/>
            <person name="van Vuuren H.J."/>
            <person name="Jones S.J."/>
            <person name="Pretorius I.S."/>
            <person name="Schmidt S.A."/>
            <person name="Borneman A.R."/>
        </authorList>
    </citation>
    <scope>NUCLEOTIDE SEQUENCE [LARGE SCALE GENOMIC DNA]</scope>
    <source>
        <strain evidence="5">cv. Chardonnay</strain>
        <strain evidence="3">I10V1</strain>
        <tissue evidence="3">Leaf</tissue>
    </source>
</reference>
<evidence type="ECO:0000313" key="3">
    <source>
        <dbReference type="EMBL" id="RVW15911.1"/>
    </source>
</evidence>
<feature type="transmembrane region" description="Helical" evidence="2">
    <location>
        <begin position="99"/>
        <end position="120"/>
    </location>
</feature>
<evidence type="ECO:0000256" key="1">
    <source>
        <dbReference type="SAM" id="MobiDB-lite"/>
    </source>
</evidence>
<comment type="caution">
    <text evidence="3">The sequence shown here is derived from an EMBL/GenBank/DDBJ whole genome shotgun (WGS) entry which is preliminary data.</text>
</comment>
<feature type="compositionally biased region" description="Acidic residues" evidence="1">
    <location>
        <begin position="174"/>
        <end position="183"/>
    </location>
</feature>
<gene>
    <name evidence="4" type="ORF">CK203_019224</name>
    <name evidence="3" type="ORF">CK203_073055</name>
</gene>
<evidence type="ECO:0000313" key="4">
    <source>
        <dbReference type="EMBL" id="RVX05028.1"/>
    </source>
</evidence>
<organism evidence="3 5">
    <name type="scientific">Vitis vinifera</name>
    <name type="common">Grape</name>
    <dbReference type="NCBI Taxonomy" id="29760"/>
    <lineage>
        <taxon>Eukaryota</taxon>
        <taxon>Viridiplantae</taxon>
        <taxon>Streptophyta</taxon>
        <taxon>Embryophyta</taxon>
        <taxon>Tracheophyta</taxon>
        <taxon>Spermatophyta</taxon>
        <taxon>Magnoliopsida</taxon>
        <taxon>eudicotyledons</taxon>
        <taxon>Gunneridae</taxon>
        <taxon>Pentapetalae</taxon>
        <taxon>rosids</taxon>
        <taxon>Vitales</taxon>
        <taxon>Vitaceae</taxon>
        <taxon>Viteae</taxon>
        <taxon>Vitis</taxon>
    </lineage>
</organism>
<feature type="region of interest" description="Disordered" evidence="1">
    <location>
        <begin position="161"/>
        <end position="183"/>
    </location>
</feature>
<dbReference type="EMBL" id="QGNW01000058">
    <property type="protein sequence ID" value="RVX05028.1"/>
    <property type="molecule type" value="Genomic_DNA"/>
</dbReference>
<feature type="transmembrane region" description="Helical" evidence="2">
    <location>
        <begin position="126"/>
        <end position="149"/>
    </location>
</feature>
<dbReference type="PANTHER" id="PTHR34115:SF5">
    <property type="entry name" value="PROTEIN, PUTATIVE-RELATED"/>
    <property type="match status" value="1"/>
</dbReference>
<keyword evidence="2" id="KW-0812">Transmembrane</keyword>
<evidence type="ECO:0000313" key="5">
    <source>
        <dbReference type="Proteomes" id="UP000288805"/>
    </source>
</evidence>
<protein>
    <submittedName>
        <fullName evidence="3">Uncharacterized protein</fullName>
    </submittedName>
</protein>
<dbReference type="InterPro" id="IPR053258">
    <property type="entry name" value="Ca-permeable_cation_channel"/>
</dbReference>
<accession>A0A438BY39</accession>
<dbReference type="EMBL" id="QGNW01002594">
    <property type="protein sequence ID" value="RVW15911.1"/>
    <property type="molecule type" value="Genomic_DNA"/>
</dbReference>
<dbReference type="AlphaFoldDB" id="A0A438BY39"/>
<sequence length="183" mass="20385">MVPSLQHRLRAILPWAQLFFTSTRNYLSQQPLESKCIHVIFVFIVPLLAQLVEVKDEGKAASPFETHPKTMLFFILCLLAYCVVYGIELRFSSASQSSIYAHAMVLFGSLSLASIASIFFPDSVRWVLYLVYIMLCMGQMLYTLVLVLYKWLRQTIGSGTDAAPPQGAAGPQTSEDEGNTPSP</sequence>
<name>A0A438BY39_VITVI</name>